<dbReference type="Pfam" id="PF00005">
    <property type="entry name" value="ABC_tran"/>
    <property type="match status" value="1"/>
</dbReference>
<dbReference type="RefSeq" id="WP_268918478.1">
    <property type="nucleotide sequence ID" value="NZ_JAPTMY010000043.1"/>
</dbReference>
<evidence type="ECO:0000259" key="4">
    <source>
        <dbReference type="PROSITE" id="PS50893"/>
    </source>
</evidence>
<evidence type="ECO:0000313" key="6">
    <source>
        <dbReference type="Proteomes" id="UP001072034"/>
    </source>
</evidence>
<dbReference type="InterPro" id="IPR003593">
    <property type="entry name" value="AAA+_ATPase"/>
</dbReference>
<accession>A0ABT4IBT7</accession>
<dbReference type="PANTHER" id="PTHR24220:SF685">
    <property type="entry name" value="ABC TRANSPORTER RELATED"/>
    <property type="match status" value="1"/>
</dbReference>
<dbReference type="InterPro" id="IPR015854">
    <property type="entry name" value="ABC_transpr_LolD-like"/>
</dbReference>
<evidence type="ECO:0000256" key="3">
    <source>
        <dbReference type="ARBA" id="ARBA00022840"/>
    </source>
</evidence>
<dbReference type="EMBL" id="JAPTMY010000043">
    <property type="protein sequence ID" value="MCZ0859214.1"/>
    <property type="molecule type" value="Genomic_DNA"/>
</dbReference>
<dbReference type="PROSITE" id="PS00211">
    <property type="entry name" value="ABC_TRANSPORTER_1"/>
    <property type="match status" value="1"/>
</dbReference>
<reference evidence="5" key="1">
    <citation type="submission" date="2022-10" db="EMBL/GenBank/DDBJ databases">
        <title>Genome sequence of Actinomyces israelii ATCC 10048.</title>
        <authorList>
            <person name="Watt R.M."/>
            <person name="Tong W.M."/>
        </authorList>
    </citation>
    <scope>NUCLEOTIDE SEQUENCE</scope>
    <source>
        <strain evidence="5">ATCC 10048</strain>
    </source>
</reference>
<feature type="domain" description="ABC transporter" evidence="4">
    <location>
        <begin position="34"/>
        <end position="271"/>
    </location>
</feature>
<keyword evidence="2" id="KW-0547">Nucleotide-binding</keyword>
<dbReference type="InterPro" id="IPR017871">
    <property type="entry name" value="ABC_transporter-like_CS"/>
</dbReference>
<gene>
    <name evidence="5" type="ORF">OHJ16_14320</name>
</gene>
<dbReference type="SMART" id="SM00382">
    <property type="entry name" value="AAA"/>
    <property type="match status" value="1"/>
</dbReference>
<comment type="caution">
    <text evidence="5">The sequence shown here is derived from an EMBL/GenBank/DDBJ whole genome shotgun (WGS) entry which is preliminary data.</text>
</comment>
<protein>
    <submittedName>
        <fullName evidence="5">ABC transporter ATP-binding protein</fullName>
    </submittedName>
</protein>
<proteinExistence type="predicted"/>
<dbReference type="CDD" id="cd03255">
    <property type="entry name" value="ABC_MJ0796_LolCDE_FtsE"/>
    <property type="match status" value="1"/>
</dbReference>
<evidence type="ECO:0000256" key="2">
    <source>
        <dbReference type="ARBA" id="ARBA00022741"/>
    </source>
</evidence>
<evidence type="ECO:0000256" key="1">
    <source>
        <dbReference type="ARBA" id="ARBA00022448"/>
    </source>
</evidence>
<dbReference type="GO" id="GO:0005524">
    <property type="term" value="F:ATP binding"/>
    <property type="evidence" value="ECO:0007669"/>
    <property type="project" value="UniProtKB-KW"/>
</dbReference>
<dbReference type="PANTHER" id="PTHR24220">
    <property type="entry name" value="IMPORT ATP-BINDING PROTEIN"/>
    <property type="match status" value="1"/>
</dbReference>
<dbReference type="SUPFAM" id="SSF52540">
    <property type="entry name" value="P-loop containing nucleoside triphosphate hydrolases"/>
    <property type="match status" value="1"/>
</dbReference>
<dbReference type="Proteomes" id="UP001072034">
    <property type="component" value="Unassembled WGS sequence"/>
</dbReference>
<sequence>MLVLLSEVLALETTLPNRPPLPSNSDALSSGAALELTEVTKTYRLSGEDVHALRSVSVRLEPGTFTAVMGPSGSGKSTFLHCASGLDTPTSGRVMIGGQDLSGYSERRLTLFRRDHVGFIFQAYLLIPTLTVEDNITLPLRLSGRPVDKKWALEVVQQVGMADQLHRRPSELSGGQQQRVAIARALIARPNLLMADEPTGALDSTTGTQVLELLAVVSSRLGQTVVMVTHDARAAAYADEVLFLADGQLVDRLAGASVQDIAARMARLGERRS</sequence>
<evidence type="ECO:0000313" key="5">
    <source>
        <dbReference type="EMBL" id="MCZ0859214.1"/>
    </source>
</evidence>
<keyword evidence="6" id="KW-1185">Reference proteome</keyword>
<keyword evidence="3 5" id="KW-0067">ATP-binding</keyword>
<dbReference type="InterPro" id="IPR017911">
    <property type="entry name" value="MacB-like_ATP-bd"/>
</dbReference>
<organism evidence="5 6">
    <name type="scientific">Actinomyces israelii</name>
    <dbReference type="NCBI Taxonomy" id="1659"/>
    <lineage>
        <taxon>Bacteria</taxon>
        <taxon>Bacillati</taxon>
        <taxon>Actinomycetota</taxon>
        <taxon>Actinomycetes</taxon>
        <taxon>Actinomycetales</taxon>
        <taxon>Actinomycetaceae</taxon>
        <taxon>Actinomyces</taxon>
    </lineage>
</organism>
<dbReference type="Gene3D" id="3.40.50.300">
    <property type="entry name" value="P-loop containing nucleotide triphosphate hydrolases"/>
    <property type="match status" value="1"/>
</dbReference>
<dbReference type="InterPro" id="IPR003439">
    <property type="entry name" value="ABC_transporter-like_ATP-bd"/>
</dbReference>
<dbReference type="PROSITE" id="PS50893">
    <property type="entry name" value="ABC_TRANSPORTER_2"/>
    <property type="match status" value="1"/>
</dbReference>
<dbReference type="InterPro" id="IPR027417">
    <property type="entry name" value="P-loop_NTPase"/>
</dbReference>
<keyword evidence="1" id="KW-0813">Transport</keyword>
<name>A0ABT4IBT7_9ACTO</name>